<sequence>MLQPLAIPLMKLVWMKTSETESEGRLSTFIFNTLKHHHMDTAQNGARSGDLNNQIRRSKPTMEFQDFVRDGYSEGIFCSSFLPVGSTKLLLLYEILWISTCKKICRLADVLQPSRSLILESEHSGELTDVDMLLLRYLIIRVGVFGDVCNEKR</sequence>
<evidence type="ECO:0000313" key="2">
    <source>
        <dbReference type="RefSeq" id="XP_018467460.1"/>
    </source>
</evidence>
<keyword evidence="1" id="KW-1185">Reference proteome</keyword>
<dbReference type="AlphaFoldDB" id="A0A6J0M4T8"/>
<dbReference type="RefSeq" id="XP_018467460.1">
    <property type="nucleotide sequence ID" value="XM_018611958.2"/>
</dbReference>
<dbReference type="Proteomes" id="UP000504610">
    <property type="component" value="Unplaced"/>
</dbReference>
<proteinExistence type="predicted"/>
<evidence type="ECO:0000313" key="1">
    <source>
        <dbReference type="Proteomes" id="UP000504610"/>
    </source>
</evidence>
<organism evidence="1 2">
    <name type="scientific">Raphanus sativus</name>
    <name type="common">Radish</name>
    <name type="synonym">Raphanus raphanistrum var. sativus</name>
    <dbReference type="NCBI Taxonomy" id="3726"/>
    <lineage>
        <taxon>Eukaryota</taxon>
        <taxon>Viridiplantae</taxon>
        <taxon>Streptophyta</taxon>
        <taxon>Embryophyta</taxon>
        <taxon>Tracheophyta</taxon>
        <taxon>Spermatophyta</taxon>
        <taxon>Magnoliopsida</taxon>
        <taxon>eudicotyledons</taxon>
        <taxon>Gunneridae</taxon>
        <taxon>Pentapetalae</taxon>
        <taxon>rosids</taxon>
        <taxon>malvids</taxon>
        <taxon>Brassicales</taxon>
        <taxon>Brassicaceae</taxon>
        <taxon>Brassiceae</taxon>
        <taxon>Raphanus</taxon>
    </lineage>
</organism>
<name>A0A6J0M4T8_RAPSA</name>
<reference evidence="2" key="1">
    <citation type="submission" date="2025-08" db="UniProtKB">
        <authorList>
            <consortium name="RefSeq"/>
        </authorList>
    </citation>
    <scope>IDENTIFICATION</scope>
    <source>
        <tissue evidence="2">Leaf</tissue>
    </source>
</reference>
<dbReference type="GeneID" id="108839131"/>
<accession>A0A6J0M4T8</accession>
<dbReference type="OrthoDB" id="1925512at2759"/>
<protein>
    <submittedName>
        <fullName evidence="2">Uncharacterized protein LOC108839131 isoform X1</fullName>
    </submittedName>
</protein>
<gene>
    <name evidence="2" type="primary">LOC108839131</name>
</gene>
<dbReference type="KEGG" id="rsz:108839131"/>